<evidence type="ECO:0000256" key="1">
    <source>
        <dbReference type="ARBA" id="ARBA00001971"/>
    </source>
</evidence>
<dbReference type="Gene3D" id="1.10.630.10">
    <property type="entry name" value="Cytochrome P450"/>
    <property type="match status" value="1"/>
</dbReference>
<keyword evidence="7 8" id="KW-0503">Monooxygenase</keyword>
<evidence type="ECO:0000256" key="8">
    <source>
        <dbReference type="RuleBase" id="RU000461"/>
    </source>
</evidence>
<dbReference type="PANTHER" id="PTHR24279">
    <property type="entry name" value="CYTOCHROME P450"/>
    <property type="match status" value="1"/>
</dbReference>
<dbReference type="GO" id="GO:0016705">
    <property type="term" value="F:oxidoreductase activity, acting on paired donors, with incorporation or reduction of molecular oxygen"/>
    <property type="evidence" value="ECO:0007669"/>
    <property type="project" value="InterPro"/>
</dbReference>
<gene>
    <name evidence="9" type="ORF">NAEGRDRAFT_67365</name>
</gene>
<proteinExistence type="inferred from homology"/>
<sequence>MYRLAHSAEYQEKVYQELLEVFGEPTLEEVTSENGLHITAEQYKKLKLTKQFVEEVLRVNPFAFIGGGRILSDDMIIRGYKIPKDTQVLCIQRFANTRDEFVPRANEFIPERHEKGSPIGLSNNYISTPFGIGARKCPGSRIALHELHMAIINTVRHFKLEHSNPESFPPTSYDQALLYIDLEKNPLYFTPRDHLKEHFYSLKQSKKNE</sequence>
<comment type="similarity">
    <text evidence="2 8">Belongs to the cytochrome P450 family.</text>
</comment>
<dbReference type="InterPro" id="IPR002397">
    <property type="entry name" value="Cyt_P450_B"/>
</dbReference>
<dbReference type="OrthoDB" id="3945418at2759"/>
<dbReference type="InterPro" id="IPR017972">
    <property type="entry name" value="Cyt_P450_CS"/>
</dbReference>
<dbReference type="GO" id="GO:0020037">
    <property type="term" value="F:heme binding"/>
    <property type="evidence" value="ECO:0007669"/>
    <property type="project" value="InterPro"/>
</dbReference>
<accession>D2VER4</accession>
<evidence type="ECO:0000256" key="4">
    <source>
        <dbReference type="ARBA" id="ARBA00022723"/>
    </source>
</evidence>
<dbReference type="InterPro" id="IPR001128">
    <property type="entry name" value="Cyt_P450"/>
</dbReference>
<dbReference type="KEGG" id="ngr:NAEGRDRAFT_67365"/>
<dbReference type="InterPro" id="IPR050479">
    <property type="entry name" value="CYP11_CYP27_families"/>
</dbReference>
<dbReference type="eggNOG" id="KOG0159">
    <property type="taxonomic scope" value="Eukaryota"/>
</dbReference>
<dbReference type="InParanoid" id="D2VER4"/>
<dbReference type="RefSeq" id="XP_002677296.1">
    <property type="nucleotide sequence ID" value="XM_002677250.1"/>
</dbReference>
<name>D2VER4_NAEGR</name>
<dbReference type="STRING" id="5762.D2VER4"/>
<dbReference type="VEuPathDB" id="AmoebaDB:NAEGRDRAFT_67365"/>
<dbReference type="OMA" id="CIQRFAN"/>
<dbReference type="SUPFAM" id="SSF48264">
    <property type="entry name" value="Cytochrome P450"/>
    <property type="match status" value="1"/>
</dbReference>
<protein>
    <submittedName>
        <fullName evidence="9">Predicted protein</fullName>
    </submittedName>
</protein>
<dbReference type="PROSITE" id="PS00086">
    <property type="entry name" value="CYTOCHROME_P450"/>
    <property type="match status" value="1"/>
</dbReference>
<dbReference type="GO" id="GO:0005506">
    <property type="term" value="F:iron ion binding"/>
    <property type="evidence" value="ECO:0007669"/>
    <property type="project" value="InterPro"/>
</dbReference>
<evidence type="ECO:0000256" key="5">
    <source>
        <dbReference type="ARBA" id="ARBA00023002"/>
    </source>
</evidence>
<evidence type="ECO:0000256" key="2">
    <source>
        <dbReference type="ARBA" id="ARBA00010617"/>
    </source>
</evidence>
<dbReference type="Proteomes" id="UP000006671">
    <property type="component" value="Unassembled WGS sequence"/>
</dbReference>
<keyword evidence="3 8" id="KW-0349">Heme</keyword>
<keyword evidence="4 8" id="KW-0479">Metal-binding</keyword>
<dbReference type="Pfam" id="PF00067">
    <property type="entry name" value="p450"/>
    <property type="match status" value="1"/>
</dbReference>
<dbReference type="PRINTS" id="PR00359">
    <property type="entry name" value="BP450"/>
</dbReference>
<dbReference type="GO" id="GO:0004497">
    <property type="term" value="F:monooxygenase activity"/>
    <property type="evidence" value="ECO:0007669"/>
    <property type="project" value="UniProtKB-KW"/>
</dbReference>
<keyword evidence="10" id="KW-1185">Reference proteome</keyword>
<dbReference type="PRINTS" id="PR00385">
    <property type="entry name" value="P450"/>
</dbReference>
<dbReference type="PANTHER" id="PTHR24279:SF120">
    <property type="entry name" value="CYTOCHROME P450"/>
    <property type="match status" value="1"/>
</dbReference>
<evidence type="ECO:0000256" key="6">
    <source>
        <dbReference type="ARBA" id="ARBA00023004"/>
    </source>
</evidence>
<dbReference type="AlphaFoldDB" id="D2VER4"/>
<dbReference type="InterPro" id="IPR036396">
    <property type="entry name" value="Cyt_P450_sf"/>
</dbReference>
<evidence type="ECO:0000256" key="3">
    <source>
        <dbReference type="ARBA" id="ARBA00022617"/>
    </source>
</evidence>
<comment type="cofactor">
    <cofactor evidence="1">
        <name>heme</name>
        <dbReference type="ChEBI" id="CHEBI:30413"/>
    </cofactor>
</comment>
<dbReference type="EMBL" id="GG738867">
    <property type="protein sequence ID" value="EFC44552.1"/>
    <property type="molecule type" value="Genomic_DNA"/>
</dbReference>
<evidence type="ECO:0000313" key="9">
    <source>
        <dbReference type="EMBL" id="EFC44552.1"/>
    </source>
</evidence>
<keyword evidence="5 8" id="KW-0560">Oxidoreductase</keyword>
<evidence type="ECO:0000313" key="10">
    <source>
        <dbReference type="Proteomes" id="UP000006671"/>
    </source>
</evidence>
<organism evidence="10">
    <name type="scientific">Naegleria gruberi</name>
    <name type="common">Amoeba</name>
    <dbReference type="NCBI Taxonomy" id="5762"/>
    <lineage>
        <taxon>Eukaryota</taxon>
        <taxon>Discoba</taxon>
        <taxon>Heterolobosea</taxon>
        <taxon>Tetramitia</taxon>
        <taxon>Eutetramitia</taxon>
        <taxon>Vahlkampfiidae</taxon>
        <taxon>Naegleria</taxon>
    </lineage>
</organism>
<dbReference type="GeneID" id="8848575"/>
<keyword evidence="6 8" id="KW-0408">Iron</keyword>
<evidence type="ECO:0000256" key="7">
    <source>
        <dbReference type="ARBA" id="ARBA00023033"/>
    </source>
</evidence>
<reference evidence="9 10" key="1">
    <citation type="journal article" date="2010" name="Cell">
        <title>The genome of Naegleria gruberi illuminates early eukaryotic versatility.</title>
        <authorList>
            <person name="Fritz-Laylin L.K."/>
            <person name="Prochnik S.E."/>
            <person name="Ginger M.L."/>
            <person name="Dacks J.B."/>
            <person name="Carpenter M.L."/>
            <person name="Field M.C."/>
            <person name="Kuo A."/>
            <person name="Paredez A."/>
            <person name="Chapman J."/>
            <person name="Pham J."/>
            <person name="Shu S."/>
            <person name="Neupane R."/>
            <person name="Cipriano M."/>
            <person name="Mancuso J."/>
            <person name="Tu H."/>
            <person name="Salamov A."/>
            <person name="Lindquist E."/>
            <person name="Shapiro H."/>
            <person name="Lucas S."/>
            <person name="Grigoriev I.V."/>
            <person name="Cande W.Z."/>
            <person name="Fulton C."/>
            <person name="Rokhsar D.S."/>
            <person name="Dawson S.C."/>
        </authorList>
    </citation>
    <scope>NUCLEOTIDE SEQUENCE [LARGE SCALE GENOMIC DNA]</scope>
    <source>
        <strain evidence="9 10">NEG-M</strain>
    </source>
</reference>